<dbReference type="Pfam" id="PF02108">
    <property type="entry name" value="FliH"/>
    <property type="match status" value="1"/>
</dbReference>
<dbReference type="Proteomes" id="UP000199119">
    <property type="component" value="Unassembled WGS sequence"/>
</dbReference>
<keyword evidence="4" id="KW-0813">Transport</keyword>
<dbReference type="InterPro" id="IPR051472">
    <property type="entry name" value="T3SS_Stator/FliH"/>
</dbReference>
<keyword evidence="5" id="KW-1005">Bacterial flagellum biogenesis</keyword>
<evidence type="ECO:0000256" key="5">
    <source>
        <dbReference type="ARBA" id="ARBA00022795"/>
    </source>
</evidence>
<keyword evidence="10" id="KW-0966">Cell projection</keyword>
<evidence type="ECO:0000256" key="8">
    <source>
        <dbReference type="SAM" id="MobiDB-lite"/>
    </source>
</evidence>
<dbReference type="STRING" id="1177982.SAMN04489711_12321"/>
<sequence>MTHSFNRQYTRFIPSEEIQGVTHWQFGTVDSTGVIPPRDLEAKAAAAAAAESLPPPGIDPEEHEALLQQAREAAHAEGVEQGRAQAALEWQQRMDDYIADQGREAAERLERLALSAQDALDGMQQRMAGELLELACDLARQVVRRELAADPQALLPVVREALGLLVAEGRPATVRLSREDWAVLEQPLSQEFPGAKIHWVPDAQVPPGDCLVESAGTVIDGSLDKRWRRAIAALGLTSAWNEPAPGGDAAAPESAAASAHEDDEEGAHAA</sequence>
<dbReference type="PANTHER" id="PTHR34982:SF1">
    <property type="entry name" value="FLAGELLAR ASSEMBLY PROTEIN FLIH"/>
    <property type="match status" value="1"/>
</dbReference>
<dbReference type="GO" id="GO:0044781">
    <property type="term" value="P:bacterial-type flagellum organization"/>
    <property type="evidence" value="ECO:0007669"/>
    <property type="project" value="UniProtKB-KW"/>
</dbReference>
<keyword evidence="7" id="KW-1006">Bacterial flagellum protein export</keyword>
<keyword evidence="6" id="KW-0653">Protein transport</keyword>
<feature type="compositionally biased region" description="Acidic residues" evidence="8">
    <location>
        <begin position="261"/>
        <end position="270"/>
    </location>
</feature>
<gene>
    <name evidence="10" type="ORF">SAMN04489711_12321</name>
</gene>
<evidence type="ECO:0000313" key="10">
    <source>
        <dbReference type="EMBL" id="SFF28949.1"/>
    </source>
</evidence>
<dbReference type="RefSeq" id="WP_092942051.1">
    <property type="nucleotide sequence ID" value="NZ_FONX01000023.1"/>
</dbReference>
<evidence type="ECO:0000256" key="3">
    <source>
        <dbReference type="ARBA" id="ARBA00016507"/>
    </source>
</evidence>
<dbReference type="OrthoDB" id="5296952at2"/>
<evidence type="ECO:0000313" key="11">
    <source>
        <dbReference type="Proteomes" id="UP000199119"/>
    </source>
</evidence>
<dbReference type="AlphaFoldDB" id="A0A1I2HH15"/>
<evidence type="ECO:0000256" key="7">
    <source>
        <dbReference type="ARBA" id="ARBA00023225"/>
    </source>
</evidence>
<dbReference type="InterPro" id="IPR018035">
    <property type="entry name" value="Flagellar_FliH/T3SS_HrpE"/>
</dbReference>
<evidence type="ECO:0000256" key="2">
    <source>
        <dbReference type="ARBA" id="ARBA00006602"/>
    </source>
</evidence>
<comment type="similarity">
    <text evidence="2">Belongs to the FliH family.</text>
</comment>
<keyword evidence="10" id="KW-0969">Cilium</keyword>
<keyword evidence="10" id="KW-0282">Flagellum</keyword>
<name>A0A1I2HH15_9BURK</name>
<feature type="domain" description="Flagellar assembly protein FliH/Type III secretion system HrpE" evidence="9">
    <location>
        <begin position="104"/>
        <end position="229"/>
    </location>
</feature>
<keyword evidence="11" id="KW-1185">Reference proteome</keyword>
<accession>A0A1I2HH15</accession>
<comment type="function">
    <text evidence="1">Needed for flagellar regrowth and assembly.</text>
</comment>
<organism evidence="10 11">
    <name type="scientific">Paracidovorax wautersii</name>
    <dbReference type="NCBI Taxonomy" id="1177982"/>
    <lineage>
        <taxon>Bacteria</taxon>
        <taxon>Pseudomonadati</taxon>
        <taxon>Pseudomonadota</taxon>
        <taxon>Betaproteobacteria</taxon>
        <taxon>Burkholderiales</taxon>
        <taxon>Comamonadaceae</taxon>
        <taxon>Paracidovorax</taxon>
    </lineage>
</organism>
<evidence type="ECO:0000256" key="6">
    <source>
        <dbReference type="ARBA" id="ARBA00022927"/>
    </source>
</evidence>
<protein>
    <recommendedName>
        <fullName evidence="3">Flagellar assembly protein FliH</fullName>
    </recommendedName>
</protein>
<evidence type="ECO:0000259" key="9">
    <source>
        <dbReference type="Pfam" id="PF02108"/>
    </source>
</evidence>
<feature type="region of interest" description="Disordered" evidence="8">
    <location>
        <begin position="239"/>
        <end position="270"/>
    </location>
</feature>
<feature type="compositionally biased region" description="Low complexity" evidence="8">
    <location>
        <begin position="242"/>
        <end position="258"/>
    </location>
</feature>
<proteinExistence type="inferred from homology"/>
<dbReference type="EMBL" id="FONX01000023">
    <property type="protein sequence ID" value="SFF28949.1"/>
    <property type="molecule type" value="Genomic_DNA"/>
</dbReference>
<dbReference type="GO" id="GO:0005829">
    <property type="term" value="C:cytosol"/>
    <property type="evidence" value="ECO:0007669"/>
    <property type="project" value="TreeGrafter"/>
</dbReference>
<dbReference type="PANTHER" id="PTHR34982">
    <property type="entry name" value="YOP PROTEINS TRANSLOCATION PROTEIN L"/>
    <property type="match status" value="1"/>
</dbReference>
<dbReference type="GO" id="GO:0015031">
    <property type="term" value="P:protein transport"/>
    <property type="evidence" value="ECO:0007669"/>
    <property type="project" value="UniProtKB-KW"/>
</dbReference>
<reference evidence="11" key="1">
    <citation type="submission" date="2016-10" db="EMBL/GenBank/DDBJ databases">
        <authorList>
            <person name="Varghese N."/>
            <person name="Submissions S."/>
        </authorList>
    </citation>
    <scope>NUCLEOTIDE SEQUENCE [LARGE SCALE GENOMIC DNA]</scope>
    <source>
        <strain evidence="11">DSM 27981</strain>
    </source>
</reference>
<evidence type="ECO:0000256" key="4">
    <source>
        <dbReference type="ARBA" id="ARBA00022448"/>
    </source>
</evidence>
<evidence type="ECO:0000256" key="1">
    <source>
        <dbReference type="ARBA" id="ARBA00003041"/>
    </source>
</evidence>